<comment type="catalytic activity">
    <reaction evidence="13">
        <text>ADP(in) + ATP(out) = ADP(out) + ATP(in)</text>
        <dbReference type="Rhea" id="RHEA:34999"/>
        <dbReference type="ChEBI" id="CHEBI:30616"/>
        <dbReference type="ChEBI" id="CHEBI:456216"/>
    </reaction>
    <physiologicalReaction direction="left-to-right" evidence="13">
        <dbReference type="Rhea" id="RHEA:35000"/>
    </physiologicalReaction>
</comment>
<keyword evidence="7" id="KW-0677">Repeat</keyword>
<dbReference type="GO" id="GO:0005524">
    <property type="term" value="F:ATP binding"/>
    <property type="evidence" value="ECO:0007669"/>
    <property type="project" value="InterPro"/>
</dbReference>
<dbReference type="PROSITE" id="PS51192">
    <property type="entry name" value="HELICASE_ATP_BIND_1"/>
    <property type="match status" value="1"/>
</dbReference>
<dbReference type="SMART" id="SM00487">
    <property type="entry name" value="DEXDc"/>
    <property type="match status" value="1"/>
</dbReference>
<keyword evidence="9" id="KW-0347">Helicase</keyword>
<keyword evidence="21" id="KW-1185">Reference proteome</keyword>
<evidence type="ECO:0000256" key="12">
    <source>
        <dbReference type="ARBA" id="ARBA00023136"/>
    </source>
</evidence>
<protein>
    <submittedName>
        <fullName evidence="20">ADP,ATP carrier protein</fullName>
    </submittedName>
</protein>
<feature type="repeat" description="Solcar" evidence="15">
    <location>
        <begin position="219"/>
        <end position="301"/>
    </location>
</feature>
<evidence type="ECO:0000256" key="13">
    <source>
        <dbReference type="ARBA" id="ARBA00024143"/>
    </source>
</evidence>
<keyword evidence="4" id="KW-0813">Transport</keyword>
<feature type="region of interest" description="Disordered" evidence="16">
    <location>
        <begin position="718"/>
        <end position="739"/>
    </location>
</feature>
<evidence type="ECO:0000256" key="15">
    <source>
        <dbReference type="PROSITE-ProRule" id="PRU00282"/>
    </source>
</evidence>
<keyword evidence="9" id="KW-0547">Nucleotide-binding</keyword>
<comment type="subcellular location">
    <subcellularLocation>
        <location evidence="1">Mitochondrion inner membrane</location>
        <topology evidence="1">Multi-pass membrane protein</topology>
    </subcellularLocation>
</comment>
<dbReference type="EMBL" id="MNAD01001519">
    <property type="protein sequence ID" value="OJT04732.1"/>
    <property type="molecule type" value="Genomic_DNA"/>
</dbReference>
<dbReference type="InterPro" id="IPR027417">
    <property type="entry name" value="P-loop_NTPase"/>
</dbReference>
<dbReference type="PANTHER" id="PTHR45635:SF14">
    <property type="entry name" value="ADP_ATP TRANSLOCASE"/>
    <property type="match status" value="1"/>
</dbReference>
<evidence type="ECO:0000256" key="17">
    <source>
        <dbReference type="SAM" id="Phobius"/>
    </source>
</evidence>
<keyword evidence="12 15" id="KW-0472">Membrane</keyword>
<feature type="domain" description="Helicase C-terminal" evidence="19">
    <location>
        <begin position="557"/>
        <end position="741"/>
    </location>
</feature>
<dbReference type="STRING" id="154538.A0A1M2VAX4"/>
<dbReference type="GO" id="GO:0016787">
    <property type="term" value="F:hydrolase activity"/>
    <property type="evidence" value="ECO:0007669"/>
    <property type="project" value="InterPro"/>
</dbReference>
<evidence type="ECO:0000256" key="14">
    <source>
        <dbReference type="ARBA" id="ARBA00045250"/>
    </source>
</evidence>
<dbReference type="PRINTS" id="PR00926">
    <property type="entry name" value="MITOCARRIER"/>
</dbReference>
<name>A0A1M2VAX4_TRAPU</name>
<feature type="repeat" description="Solcar" evidence="15">
    <location>
        <begin position="115"/>
        <end position="207"/>
    </location>
</feature>
<dbReference type="InterPro" id="IPR002067">
    <property type="entry name" value="MCP"/>
</dbReference>
<dbReference type="InterPro" id="IPR006935">
    <property type="entry name" value="Helicase/UvrB_N"/>
</dbReference>
<dbReference type="CDD" id="cd18799">
    <property type="entry name" value="SF2_C_EcoAI-like"/>
    <property type="match status" value="1"/>
</dbReference>
<dbReference type="Gene3D" id="3.40.50.300">
    <property type="entry name" value="P-loop containing nucleotide triphosphate hydrolases"/>
    <property type="match status" value="2"/>
</dbReference>
<keyword evidence="6 15" id="KW-0812">Transmembrane</keyword>
<evidence type="ECO:0000313" key="21">
    <source>
        <dbReference type="Proteomes" id="UP000184267"/>
    </source>
</evidence>
<dbReference type="PANTHER" id="PTHR45635">
    <property type="entry name" value="ADP,ATP CARRIER PROTEIN 1-RELATED-RELATED"/>
    <property type="match status" value="1"/>
</dbReference>
<comment type="function">
    <text evidence="14">ADP:ATP antiporter that mediates import of ADP into the mitochondrial matrix for ATP synthesis, and export of ATP out to fuel the cell. Cycles between the cytoplasmic-open state (c-state) and the matrix-open state (m-state): operates by the alternating access mechanism with a single substrate-binding site intermittently exposed to either the cytosolic (c-state) or matrix (m-state) side of the inner mitochondrial membrane.</text>
</comment>
<keyword evidence="9" id="KW-0378">Hydrolase</keyword>
<dbReference type="PRINTS" id="PR00927">
    <property type="entry name" value="ADPTRNSLCASE"/>
</dbReference>
<dbReference type="GO" id="GO:1990544">
    <property type="term" value="P:mitochondrial ATP transmembrane transport"/>
    <property type="evidence" value="ECO:0007669"/>
    <property type="project" value="InterPro"/>
</dbReference>
<evidence type="ECO:0000256" key="5">
    <source>
        <dbReference type="ARBA" id="ARBA00022449"/>
    </source>
</evidence>
<dbReference type="SMART" id="SM00490">
    <property type="entry name" value="HELICc"/>
    <property type="match status" value="1"/>
</dbReference>
<evidence type="ECO:0000256" key="4">
    <source>
        <dbReference type="ARBA" id="ARBA00022448"/>
    </source>
</evidence>
<reference evidence="20 21" key="1">
    <citation type="submission" date="2016-10" db="EMBL/GenBank/DDBJ databases">
        <title>Genome sequence of the basidiomycete white-rot fungus Trametes pubescens.</title>
        <authorList>
            <person name="Makela M.R."/>
            <person name="Granchi Z."/>
            <person name="Peng M."/>
            <person name="De Vries R.P."/>
            <person name="Grigoriev I."/>
            <person name="Riley R."/>
            <person name="Hilden K."/>
        </authorList>
    </citation>
    <scope>NUCLEOTIDE SEQUENCE [LARGE SCALE GENOMIC DNA]</scope>
    <source>
        <strain evidence="20 21">FBCC735</strain>
    </source>
</reference>
<dbReference type="Pfam" id="PF04851">
    <property type="entry name" value="ResIII"/>
    <property type="match status" value="1"/>
</dbReference>
<dbReference type="InterPro" id="IPR018108">
    <property type="entry name" value="MCP_transmembrane"/>
</dbReference>
<keyword evidence="8" id="KW-0999">Mitochondrion inner membrane</keyword>
<evidence type="ECO:0000256" key="7">
    <source>
        <dbReference type="ARBA" id="ARBA00022737"/>
    </source>
</evidence>
<accession>A0A1M2VAX4</accession>
<keyword evidence="5" id="KW-0050">Antiport</keyword>
<dbReference type="PROSITE" id="PS51194">
    <property type="entry name" value="HELICASE_CTER"/>
    <property type="match status" value="1"/>
</dbReference>
<comment type="similarity">
    <text evidence="2">Belongs to the mitochondrial carrier (TC 2.A.29) family.</text>
</comment>
<dbReference type="InterPro" id="IPR002113">
    <property type="entry name" value="ADT_euk_type"/>
</dbReference>
<feature type="domain" description="Helicase ATP-binding" evidence="18">
    <location>
        <begin position="326"/>
        <end position="501"/>
    </location>
</feature>
<dbReference type="GO" id="GO:0005743">
    <property type="term" value="C:mitochondrial inner membrane"/>
    <property type="evidence" value="ECO:0007669"/>
    <property type="project" value="UniProtKB-SubCell"/>
</dbReference>
<dbReference type="Pfam" id="PF00153">
    <property type="entry name" value="Mito_carr"/>
    <property type="match status" value="3"/>
</dbReference>
<evidence type="ECO:0000256" key="16">
    <source>
        <dbReference type="SAM" id="MobiDB-lite"/>
    </source>
</evidence>
<evidence type="ECO:0000259" key="19">
    <source>
        <dbReference type="PROSITE" id="PS51194"/>
    </source>
</evidence>
<evidence type="ECO:0000256" key="9">
    <source>
        <dbReference type="ARBA" id="ARBA00022806"/>
    </source>
</evidence>
<keyword evidence="10 17" id="KW-1133">Transmembrane helix</keyword>
<dbReference type="SUPFAM" id="SSF52540">
    <property type="entry name" value="P-loop containing nucleoside triphosphate hydrolases"/>
    <property type="match status" value="1"/>
</dbReference>
<dbReference type="GO" id="GO:0003677">
    <property type="term" value="F:DNA binding"/>
    <property type="evidence" value="ECO:0007669"/>
    <property type="project" value="InterPro"/>
</dbReference>
<evidence type="ECO:0000256" key="8">
    <source>
        <dbReference type="ARBA" id="ARBA00022792"/>
    </source>
</evidence>
<dbReference type="OMA" id="MANLFGM"/>
<evidence type="ECO:0000256" key="1">
    <source>
        <dbReference type="ARBA" id="ARBA00004448"/>
    </source>
</evidence>
<evidence type="ECO:0000313" key="20">
    <source>
        <dbReference type="EMBL" id="OJT04732.1"/>
    </source>
</evidence>
<keyword evidence="11" id="KW-0496">Mitochondrion</keyword>
<feature type="transmembrane region" description="Helical" evidence="17">
    <location>
        <begin position="178"/>
        <end position="197"/>
    </location>
</feature>
<evidence type="ECO:0000256" key="2">
    <source>
        <dbReference type="ARBA" id="ARBA00006375"/>
    </source>
</evidence>
<dbReference type="GO" id="GO:0140021">
    <property type="term" value="P:mitochondrial ADP transmembrane transport"/>
    <property type="evidence" value="ECO:0007669"/>
    <property type="project" value="InterPro"/>
</dbReference>
<keyword evidence="9" id="KW-0067">ATP-binding</keyword>
<comment type="caution">
    <text evidence="20">The sequence shown here is derived from an EMBL/GenBank/DDBJ whole genome shotgun (WGS) entry which is preliminary data.</text>
</comment>
<feature type="repeat" description="Solcar" evidence="15">
    <location>
        <begin position="11"/>
        <end position="104"/>
    </location>
</feature>
<dbReference type="FunFam" id="1.50.40.10:FF:000001">
    <property type="entry name" value="ADP,ATP carrier protein, mitochondrial"/>
    <property type="match status" value="1"/>
</dbReference>
<organism evidence="20 21">
    <name type="scientific">Trametes pubescens</name>
    <name type="common">White-rot fungus</name>
    <dbReference type="NCBI Taxonomy" id="154538"/>
    <lineage>
        <taxon>Eukaryota</taxon>
        <taxon>Fungi</taxon>
        <taxon>Dikarya</taxon>
        <taxon>Basidiomycota</taxon>
        <taxon>Agaricomycotina</taxon>
        <taxon>Agaricomycetes</taxon>
        <taxon>Polyporales</taxon>
        <taxon>Polyporaceae</taxon>
        <taxon>Trametes</taxon>
    </lineage>
</organism>
<evidence type="ECO:0000259" key="18">
    <source>
        <dbReference type="PROSITE" id="PS51192"/>
    </source>
</evidence>
<proteinExistence type="inferred from homology"/>
<sequence length="963" mass="105926">MADVKKGKTPKEFFVDFMMGGVSAAVAKTSAAPIERIKLLIQNQDEMIKQGRLAEPYKGISDCFARTYRDEGVLSLWRGNTANVIRYFPTQALNFAFKDYFKSLFGFKKDDGYWRWFGGNVASGAGAGAASLMFVYSLDYARTRLANDAKSAKGGGARQFNGLVDVYKKTLASDGIAGLYRGFVPSVVGIVVYRGLYFGVYDSLKPVVLVGALQGSFFASFLLGWGVTIGAGLASYPLDTIRRRMMMTSGAGVHYKSMFDAGSQIVAKEGMKSLFKGAGANILRGVAGAGVLSLYDKLQEVMFGKVYSGAVVLRPYQESCLEACIDALKAGSTRIGVSLPTGSGKTTVFISLLSRLPFARNAPEATRSLVIVNSVELAQQTADQATRLFPEWRVEIEQGKHHASGTADLTVATFQTLLRSQRLEKFRAEYMKALIVDEAHHAAAPSYRRILSHFDSNIKNPDDTFEPPVLNHRIPILGFSATFSRHDGLALGSVFERIVYHRDFLEMIKEQWLCNVRFTTVRANIDLSEVTVNSRSGEFNPTSLSHVVNTDTVNELVVRTWLDKAADRKSTLVFCVNVAHVIALTAAFRDAGIDARYLHASTPAVERKALVEAFRAGKYPVLINCAVLTEGADIPNIDCVIVARPTRSRNIFAQMIGRGMRLSPGTGKEDCRIIDFVDSQERVAGVISAPTLFGLDPSELCDDETIESLEERSAALEKLGDEDKAARPNTSGSVPMPKSVTYIDHDDPFALVDQASGDPNIRHLSRNAWVCCGDELYILECMGKGFIRVEPVEGGEEGEKYQAHYTPPTMTRGTAYMLKISPFRRSKKILSAQTLAEAIRGCDTYAQSKVLSGQVALGLLRSAKWRWEPASESQRMFVAKRWKTRKVLTTADGQSAKRLPGDHELRSMKKGEAANIITRLKHGAQARHEKRQKELARAALAAEKTMRRQNRETVKVGVLSATH</sequence>
<dbReference type="InterPro" id="IPR001650">
    <property type="entry name" value="Helicase_C-like"/>
</dbReference>
<dbReference type="GO" id="GO:0005471">
    <property type="term" value="F:ATP:ADP antiporter activity"/>
    <property type="evidence" value="ECO:0007669"/>
    <property type="project" value="InterPro"/>
</dbReference>
<dbReference type="GO" id="GO:0004386">
    <property type="term" value="F:helicase activity"/>
    <property type="evidence" value="ECO:0007669"/>
    <property type="project" value="UniProtKB-KW"/>
</dbReference>
<evidence type="ECO:0000256" key="3">
    <source>
        <dbReference type="ARBA" id="ARBA00011245"/>
    </source>
</evidence>
<gene>
    <name evidence="20" type="ORF">TRAPUB_4526</name>
</gene>
<evidence type="ECO:0000256" key="10">
    <source>
        <dbReference type="ARBA" id="ARBA00022989"/>
    </source>
</evidence>
<comment type="subunit">
    <text evidence="3">Monomer.</text>
</comment>
<dbReference type="InterPro" id="IPR014001">
    <property type="entry name" value="Helicase_ATP-bd"/>
</dbReference>
<dbReference type="InterPro" id="IPR023395">
    <property type="entry name" value="MCP_dom_sf"/>
</dbReference>
<dbReference type="PROSITE" id="PS50920">
    <property type="entry name" value="SOLCAR"/>
    <property type="match status" value="3"/>
</dbReference>
<dbReference type="Proteomes" id="UP000184267">
    <property type="component" value="Unassembled WGS sequence"/>
</dbReference>
<evidence type="ECO:0000256" key="11">
    <source>
        <dbReference type="ARBA" id="ARBA00023128"/>
    </source>
</evidence>
<dbReference type="OrthoDB" id="270584at2759"/>
<evidence type="ECO:0000256" key="6">
    <source>
        <dbReference type="ARBA" id="ARBA00022692"/>
    </source>
</evidence>
<feature type="transmembrane region" description="Helical" evidence="17">
    <location>
        <begin position="217"/>
        <end position="238"/>
    </location>
</feature>
<dbReference type="Pfam" id="PF00271">
    <property type="entry name" value="Helicase_C"/>
    <property type="match status" value="1"/>
</dbReference>
<dbReference type="SUPFAM" id="SSF103506">
    <property type="entry name" value="Mitochondrial carrier"/>
    <property type="match status" value="1"/>
</dbReference>
<dbReference type="Gene3D" id="1.50.40.10">
    <property type="entry name" value="Mitochondrial carrier domain"/>
    <property type="match status" value="1"/>
</dbReference>
<dbReference type="AlphaFoldDB" id="A0A1M2VAX4"/>